<organism evidence="2 3">
    <name type="scientific">Leishmania utingensis</name>
    <dbReference type="NCBI Taxonomy" id="653362"/>
    <lineage>
        <taxon>Eukaryota</taxon>
        <taxon>Discoba</taxon>
        <taxon>Euglenozoa</taxon>
        <taxon>Kinetoplastea</taxon>
        <taxon>Metakinetoplastina</taxon>
        <taxon>Trypanosomatida</taxon>
        <taxon>Trypanosomatidae</taxon>
        <taxon>Leishmaniinae</taxon>
        <taxon>Leishmania</taxon>
    </lineage>
</organism>
<comment type="caution">
    <text evidence="2">The sequence shown here is derived from an EMBL/GenBank/DDBJ whole genome shotgun (WGS) entry which is preliminary data.</text>
</comment>
<feature type="region of interest" description="Disordered" evidence="1">
    <location>
        <begin position="90"/>
        <end position="117"/>
    </location>
</feature>
<name>A0AAW2ZVS1_9TRYP</name>
<feature type="region of interest" description="Disordered" evidence="1">
    <location>
        <begin position="150"/>
        <end position="219"/>
    </location>
</feature>
<sequence>MVTPLSGVPYVASPSPSANNSTANFAASTASVSHHPWSTHGAVVNGISSSPLSLSSVPWVSAPVAPSPVLVDAQGTGSPATALATRAVERAAPSNGVSSVATDGLSTSSPSSGFNLGNNSPPHFPLATGFAAYVAAAPLGAEELTGAETRKWRAVSESPLGSAARQQPSPHHGNSLAPQDPRIPSQEGPAATLPFAAHDAGYTPGSANRKRAVDTSTTEGGAASFLSITTSNATATMASDVARPHSSTPGTHSSVGAESPPTSIAARNNGEAKGEVNCEEPVQTTNTNAEDWLQMQLSSDGSALDQCNSAILPLPRLQLIDSKNRNTLETPTCPFDGGRDAGGTPVVSVGSPTTHPNPIANDYISFRSDNSSPLSSLAKSSVGECEMDYRRGSAAATAHEAQLNTSCDAERVSSSRVGRLTAQSEALVSFATGTQSSPSRQPGTSAAGAMMCKATAAHQLASTSAPDAWAVPLSANMAPVQNSEPRSFTHQRSSGYRTSGSNDENGKPGHDAAATTHSPSDVATGTAVRPLSPALSPCDKKSGTPAVLTEWSIDSLPTSACTRRVPESKDDDKYVSGHATMLAPTSVTSSRLQFQSAGSMNYDEASEVLMEPCSINSPLRKETSSSMIVSGAREGGGAGSANGIESNLLGTSQPLSAQRRTCAGAMTSTPAANPATRLSLSESGVQEKAGDLSGFTSTRASSDGLPSTSTWTTAASGNRPIHGAAEQQPQRDSVVPNNGVSSASRSLHRDTGQLSVDSGDGNGLLNTPHGFDRSLLVDSSTALAQQQPRYVVLDGVVTENDDMWGELTSSAPAPAAHPPAKPTVDALTRHVTFASPATTLFVEPPPSSWADREYFSPDYARMEYKDSEDGSPSEQQRQQQQLADVPLVNEEEDEVLRSVPRFRFRHGSVRAQALSPLPGVTVQLRAPAWEAWSCGSSGMRRKMSAVDSDEVARTESCATHTQQQAEPTELVPPQGSEETAESGSATVGKAQRVFFTKELLAYRAALMQSRRAGVQAAGSTDDATAATASRLLPGPEASSVSLLRPPPAATGSSGGDGGSALRIHLAPPSAAANTISLALPGFAAPVTSTPTATRHDNKVTQASSSPSPDQKDAFRDADGNDGFGEWVQPPRRAASECPLPETVASPNAPQVLTRERCTQLLASLGRGSALVMQSAASCEVDTVRVEDVLRNVFGDRAAVSDSLHGKPPPDASPEPISADGASPDDPLAPAESLSTMKRVLEALSFTSLTSRVPEVSPTSNDAVVPPILFDPHMGGQSFAASAGITYLAGASASTDRKGPVQAVGRTAPSASAEMAALQEVDVKDGEDASVLLTRERLFPLSAHGASSLRRDAAMLSVASFLGSRRLPDALTAAQWTERDVLLAVLQEECRMAQENSAAETECLQDVLKTVCS</sequence>
<proteinExistence type="predicted"/>
<feature type="region of interest" description="Disordered" evidence="1">
    <location>
        <begin position="238"/>
        <end position="276"/>
    </location>
</feature>
<feature type="region of interest" description="Disordered" evidence="1">
    <location>
        <begin position="945"/>
        <end position="986"/>
    </location>
</feature>
<feature type="region of interest" description="Disordered" evidence="1">
    <location>
        <begin position="1199"/>
        <end position="1230"/>
    </location>
</feature>
<feature type="compositionally biased region" description="Polar residues" evidence="1">
    <location>
        <begin position="727"/>
        <end position="745"/>
    </location>
</feature>
<feature type="compositionally biased region" description="Low complexity" evidence="1">
    <location>
        <begin position="11"/>
        <end position="20"/>
    </location>
</feature>
<feature type="region of interest" description="Disordered" evidence="1">
    <location>
        <begin position="1088"/>
        <end position="1147"/>
    </location>
</feature>
<keyword evidence="3" id="KW-1185">Reference proteome</keyword>
<feature type="compositionally biased region" description="Polar residues" evidence="1">
    <location>
        <begin position="245"/>
        <end position="266"/>
    </location>
</feature>
<feature type="compositionally biased region" description="Basic and acidic residues" evidence="1">
    <location>
        <begin position="1109"/>
        <end position="1118"/>
    </location>
</feature>
<reference evidence="2 3" key="1">
    <citation type="submission" date="2024-02" db="EMBL/GenBank/DDBJ databases">
        <title>FIRST GENOME SEQUENCES OF Leishmania (Viannia) shawi, Leishmania (Viannia) lindenbergi AND Leishmania (Viannia) utingensis.</title>
        <authorList>
            <person name="Resadore F."/>
            <person name="Custodio M.G.F."/>
            <person name="Boite M.C."/>
            <person name="Cupolillo E."/>
            <person name="Ferreira G.E.M."/>
        </authorList>
    </citation>
    <scope>NUCLEOTIDE SEQUENCE [LARGE SCALE GENOMIC DNA]</scope>
    <source>
        <strain evidence="2 3">ITUB/BR/1977/M4964</strain>
    </source>
</reference>
<evidence type="ECO:0000313" key="3">
    <source>
        <dbReference type="Proteomes" id="UP001482455"/>
    </source>
</evidence>
<feature type="region of interest" description="Disordered" evidence="1">
    <location>
        <begin position="863"/>
        <end position="887"/>
    </location>
</feature>
<feature type="compositionally biased region" description="Polar residues" evidence="1">
    <location>
        <begin position="1099"/>
        <end position="1108"/>
    </location>
</feature>
<evidence type="ECO:0008006" key="4">
    <source>
        <dbReference type="Google" id="ProtNLM"/>
    </source>
</evidence>
<feature type="compositionally biased region" description="Polar residues" evidence="1">
    <location>
        <begin position="95"/>
        <end position="117"/>
    </location>
</feature>
<dbReference type="Proteomes" id="UP001482455">
    <property type="component" value="Unassembled WGS sequence"/>
</dbReference>
<feature type="compositionally biased region" description="Polar residues" evidence="1">
    <location>
        <begin position="694"/>
        <end position="716"/>
    </location>
</feature>
<evidence type="ECO:0000313" key="2">
    <source>
        <dbReference type="EMBL" id="KAL0494734.1"/>
    </source>
</evidence>
<feature type="compositionally biased region" description="Polar residues" evidence="1">
    <location>
        <begin position="956"/>
        <end position="966"/>
    </location>
</feature>
<feature type="compositionally biased region" description="Polar residues" evidence="1">
    <location>
        <begin position="667"/>
        <end position="684"/>
    </location>
</feature>
<accession>A0AAW2ZVS1</accession>
<feature type="region of interest" description="Disordered" evidence="1">
    <location>
        <begin position="1"/>
        <end position="20"/>
    </location>
</feature>
<evidence type="ECO:0000256" key="1">
    <source>
        <dbReference type="SAM" id="MobiDB-lite"/>
    </source>
</evidence>
<protein>
    <recommendedName>
        <fullName evidence="4">Protein kinase</fullName>
    </recommendedName>
</protein>
<feature type="compositionally biased region" description="Polar residues" evidence="1">
    <location>
        <begin position="480"/>
        <end position="503"/>
    </location>
</feature>
<gene>
    <name evidence="2" type="ORF">Q4I30_007303</name>
</gene>
<feature type="region of interest" description="Disordered" evidence="1">
    <location>
        <begin position="480"/>
        <end position="544"/>
    </location>
</feature>
<dbReference type="EMBL" id="JBAMZL010000036">
    <property type="protein sequence ID" value="KAL0494734.1"/>
    <property type="molecule type" value="Genomic_DNA"/>
</dbReference>
<feature type="region of interest" description="Disordered" evidence="1">
    <location>
        <begin position="1036"/>
        <end position="1061"/>
    </location>
</feature>
<feature type="region of interest" description="Disordered" evidence="1">
    <location>
        <begin position="667"/>
        <end position="765"/>
    </location>
</feature>